<dbReference type="InterPro" id="IPR036236">
    <property type="entry name" value="Znf_C2H2_sf"/>
</dbReference>
<keyword evidence="5" id="KW-1185">Reference proteome</keyword>
<dbReference type="SUPFAM" id="SSF53067">
    <property type="entry name" value="Actin-like ATPase domain"/>
    <property type="match status" value="1"/>
</dbReference>
<reference evidence="4 5" key="1">
    <citation type="submission" date="2024-02" db="EMBL/GenBank/DDBJ databases">
        <title>A draft genome for the cacao thread blight pathogen Marasmius crinis-equi.</title>
        <authorList>
            <person name="Cohen S.P."/>
            <person name="Baruah I.K."/>
            <person name="Amoako-Attah I."/>
            <person name="Bukari Y."/>
            <person name="Meinhardt L.W."/>
            <person name="Bailey B.A."/>
        </authorList>
    </citation>
    <scope>NUCLEOTIDE SEQUENCE [LARGE SCALE GENOMIC DNA]</scope>
    <source>
        <strain evidence="4 5">GH-76</strain>
    </source>
</reference>
<feature type="compositionally biased region" description="Polar residues" evidence="2">
    <location>
        <begin position="526"/>
        <end position="539"/>
    </location>
</feature>
<dbReference type="InterPro" id="IPR004000">
    <property type="entry name" value="Actin"/>
</dbReference>
<feature type="region of interest" description="Disordered" evidence="2">
    <location>
        <begin position="631"/>
        <end position="652"/>
    </location>
</feature>
<feature type="compositionally biased region" description="Low complexity" evidence="2">
    <location>
        <begin position="631"/>
        <end position="648"/>
    </location>
</feature>
<evidence type="ECO:0000256" key="1">
    <source>
        <dbReference type="PROSITE-ProRule" id="PRU00042"/>
    </source>
</evidence>
<keyword evidence="1" id="KW-0862">Zinc</keyword>
<evidence type="ECO:0000313" key="4">
    <source>
        <dbReference type="EMBL" id="KAL0567363.1"/>
    </source>
</evidence>
<dbReference type="PROSITE" id="PS00028">
    <property type="entry name" value="ZINC_FINGER_C2H2_1"/>
    <property type="match status" value="1"/>
</dbReference>
<proteinExistence type="predicted"/>
<evidence type="ECO:0000256" key="2">
    <source>
        <dbReference type="SAM" id="MobiDB-lite"/>
    </source>
</evidence>
<dbReference type="Gene3D" id="3.30.420.40">
    <property type="match status" value="2"/>
</dbReference>
<dbReference type="InterPro" id="IPR013087">
    <property type="entry name" value="Znf_C2H2_type"/>
</dbReference>
<dbReference type="SMART" id="SM00355">
    <property type="entry name" value="ZnF_C2H2"/>
    <property type="match status" value="2"/>
</dbReference>
<feature type="compositionally biased region" description="Low complexity" evidence="2">
    <location>
        <begin position="497"/>
        <end position="525"/>
    </location>
</feature>
<evidence type="ECO:0000313" key="5">
    <source>
        <dbReference type="Proteomes" id="UP001465976"/>
    </source>
</evidence>
<feature type="region of interest" description="Disordered" evidence="2">
    <location>
        <begin position="496"/>
        <end position="545"/>
    </location>
</feature>
<feature type="domain" description="C2H2-type" evidence="3">
    <location>
        <begin position="1052"/>
        <end position="1081"/>
    </location>
</feature>
<dbReference type="Gene3D" id="3.30.160.60">
    <property type="entry name" value="Classic Zinc Finger"/>
    <property type="match status" value="1"/>
</dbReference>
<name>A0ABR3EWS5_9AGAR</name>
<feature type="region of interest" description="Disordered" evidence="2">
    <location>
        <begin position="805"/>
        <end position="855"/>
    </location>
</feature>
<dbReference type="Proteomes" id="UP001465976">
    <property type="component" value="Unassembled WGS sequence"/>
</dbReference>
<dbReference type="InterPro" id="IPR043129">
    <property type="entry name" value="ATPase_NBD"/>
</dbReference>
<protein>
    <recommendedName>
        <fullName evidence="3">C2H2-type domain-containing protein</fullName>
    </recommendedName>
</protein>
<dbReference type="PROSITE" id="PS50157">
    <property type="entry name" value="ZINC_FINGER_C2H2_2"/>
    <property type="match status" value="1"/>
</dbReference>
<dbReference type="SUPFAM" id="SSF57667">
    <property type="entry name" value="beta-beta-alpha zinc fingers"/>
    <property type="match status" value="1"/>
</dbReference>
<organism evidence="4 5">
    <name type="scientific">Marasmius crinis-equi</name>
    <dbReference type="NCBI Taxonomy" id="585013"/>
    <lineage>
        <taxon>Eukaryota</taxon>
        <taxon>Fungi</taxon>
        <taxon>Dikarya</taxon>
        <taxon>Basidiomycota</taxon>
        <taxon>Agaricomycotina</taxon>
        <taxon>Agaricomycetes</taxon>
        <taxon>Agaricomycetidae</taxon>
        <taxon>Agaricales</taxon>
        <taxon>Marasmiineae</taxon>
        <taxon>Marasmiaceae</taxon>
        <taxon>Marasmius</taxon>
    </lineage>
</organism>
<evidence type="ECO:0000259" key="3">
    <source>
        <dbReference type="PROSITE" id="PS50157"/>
    </source>
</evidence>
<keyword evidence="1" id="KW-0479">Metal-binding</keyword>
<dbReference type="EMBL" id="JBAHYK010001605">
    <property type="protein sequence ID" value="KAL0567363.1"/>
    <property type="molecule type" value="Genomic_DNA"/>
</dbReference>
<keyword evidence="1" id="KW-0863">Zinc-finger</keyword>
<gene>
    <name evidence="4" type="ORF">V5O48_014629</name>
</gene>
<accession>A0ABR3EWS5</accession>
<sequence>MAALTPSNIRVFADAPPAKRKHSVWIGGSILASLSTFQNMWITQLEYDESGLECFYDWTWLCVRSYILPPALSRRTMYEVKPQLDNLKSFTSGLLDSESVRASTGSQFSVNIGADGNQHCGSSLCLEAVKEAVKEVVKEAVKEAIHRRPLKKHTFNFSSTTVFTRSHHRDPQYPASSHKRNGQSRFLHVLQIFYPLGRGCALFVPEPNKELSPQYRADGVQIGDVGILRADGSFDFIFNVCRPSNDPINQYGVPDGFVQLQWNGSKRCIDNYFRAEQPVLSGGAHERAFGASVSLPYVLFSINFITEVTSCFLLSAFPGAGAGAGISVNFSKDKGAVIWPPHGVNSIDCQSKSKFDEYAKKHSISWYKFINRTLAMGVRNGGVYFVTGFDKTDCWENAVFSGTSRERMCELFVTTGGLASGEARFRLSDSSSHHFFNSRCSPLGNSTQNQALFIRGYRIAMSHNLFEGLFGRLSVEVIDMDEASWRAALGKRDGSIPFSRETSSSSGPGSPSHGSSEASSDSLSSDMQALTESSSMTSYESDDTDASAEDDIIPILYHPSAVINAFLLESENNADVAITHDDDWKLLLNTEDVEMPDDFTLVGRIEAQFEITLENGIASLKRLTEAESCGSSKSSLELPSSSSSPNYSDIFNQRRQPGERFSIARPGEDFISGFLPGLPTHDSVIAQPFDLATAVSTWYEPPTTTDPAQAYRASPEPQSPLRNIDTGSSRFREALSKWSTADVNGDLPLSPTFPSQFMPVNNPVLISMPEGQVNDAARFHGLSAPSSFNQPSVDGTMREYTTQQVDSCVRKSKSQPLSPLPYAYDSSGHSYEEHNHFAPSTTPQHPPSPTFPRSSSPNYFSLEGSFYPSGTDPSSCSVSPYDSPLLNTPPLSPGYISDSTSLHSFDQLNNKFIPPSPRIGPAVRGQSWIRAALGNRYTPAGPSSRSSSFSDNDNLDYSAVPSQPILAANHHHRSSSIHSNSSSFNGDISDNDGYFYANEMYDDSGDPSSFGSQGELFTGDTTVSGISGYRSGIAVSAIVKAGHDRRKRPPKFFCDQPGCSSSFTTKSNLKTHINSHLGIERYKCNFCPNDFTTLHVRDRHQTVCNSNPSKVSRDPVQIPQIDTQMDTSN</sequence>
<dbReference type="Pfam" id="PF00022">
    <property type="entry name" value="Actin"/>
    <property type="match status" value="1"/>
</dbReference>
<comment type="caution">
    <text evidence="4">The sequence shown here is derived from an EMBL/GenBank/DDBJ whole genome shotgun (WGS) entry which is preliminary data.</text>
</comment>